<dbReference type="RefSeq" id="XP_067487938.1">
    <property type="nucleotide sequence ID" value="XM_067636308.1"/>
</dbReference>
<feature type="compositionally biased region" description="Basic and acidic residues" evidence="1">
    <location>
        <begin position="51"/>
        <end position="69"/>
    </location>
</feature>
<comment type="caution">
    <text evidence="2">The sequence shown here is derived from an EMBL/GenBank/DDBJ whole genome shotgun (WGS) entry which is preliminary data.</text>
</comment>
<name>A0A436ZTW7_ARTFL</name>
<feature type="compositionally biased region" description="Polar residues" evidence="1">
    <location>
        <begin position="36"/>
        <end position="45"/>
    </location>
</feature>
<gene>
    <name evidence="2" type="ORF">DFL_006820</name>
</gene>
<accession>A0A436ZTW7</accession>
<reference evidence="2 3" key="1">
    <citation type="submission" date="2019-01" db="EMBL/GenBank/DDBJ databases">
        <title>Intercellular communication is required for trap formation in the nematode-trapping fungus Duddingtonia flagrans.</title>
        <authorList>
            <person name="Youssar L."/>
            <person name="Wernet V."/>
            <person name="Hensel N."/>
            <person name="Hildebrandt H.-G."/>
            <person name="Fischer R."/>
        </authorList>
    </citation>
    <scope>NUCLEOTIDE SEQUENCE [LARGE SCALE GENOMIC DNA]</scope>
    <source>
        <strain evidence="2 3">CBS H-5679</strain>
    </source>
</reference>
<feature type="region of interest" description="Disordered" evidence="1">
    <location>
        <begin position="21"/>
        <end position="92"/>
    </location>
</feature>
<dbReference type="EMBL" id="SAEB01000009">
    <property type="protein sequence ID" value="RVD82394.1"/>
    <property type="molecule type" value="Genomic_DNA"/>
</dbReference>
<evidence type="ECO:0000313" key="3">
    <source>
        <dbReference type="Proteomes" id="UP000283090"/>
    </source>
</evidence>
<keyword evidence="3" id="KW-1185">Reference proteome</keyword>
<dbReference type="AlphaFoldDB" id="A0A436ZTW7"/>
<evidence type="ECO:0000313" key="2">
    <source>
        <dbReference type="EMBL" id="RVD82394.1"/>
    </source>
</evidence>
<sequence>MRNWHDNDGVIKGPFLDSQQRDYFHGRTPGWPANTPCWNESTPTQVRKKKRTEEKIEKVALSHHQDSPKIKTKRRERGKGLFRTNRTNHPFS</sequence>
<protein>
    <submittedName>
        <fullName evidence="2">Uncharacterized protein</fullName>
    </submittedName>
</protein>
<evidence type="ECO:0000256" key="1">
    <source>
        <dbReference type="SAM" id="MobiDB-lite"/>
    </source>
</evidence>
<dbReference type="GeneID" id="93589131"/>
<dbReference type="VEuPathDB" id="FungiDB:DFL_006820"/>
<proteinExistence type="predicted"/>
<dbReference type="Proteomes" id="UP000283090">
    <property type="component" value="Unassembled WGS sequence"/>
</dbReference>
<organism evidence="2 3">
    <name type="scientific">Arthrobotrys flagrans</name>
    <name type="common">Nematode-trapping fungus</name>
    <name type="synonym">Trichothecium flagrans</name>
    <dbReference type="NCBI Taxonomy" id="97331"/>
    <lineage>
        <taxon>Eukaryota</taxon>
        <taxon>Fungi</taxon>
        <taxon>Dikarya</taxon>
        <taxon>Ascomycota</taxon>
        <taxon>Pezizomycotina</taxon>
        <taxon>Orbiliomycetes</taxon>
        <taxon>Orbiliales</taxon>
        <taxon>Orbiliaceae</taxon>
        <taxon>Arthrobotrys</taxon>
    </lineage>
</organism>